<evidence type="ECO:0000313" key="6">
    <source>
        <dbReference type="Proteomes" id="UP001160148"/>
    </source>
</evidence>
<dbReference type="SUPFAM" id="SSF57903">
    <property type="entry name" value="FYVE/PHD zinc finger"/>
    <property type="match status" value="1"/>
</dbReference>
<sequence>MCGRPEGATLTTIGLKKRKKGCPIAFRMLHDTKKQEIMLKWLINDTEVVKKALHHSFLINESEILELDRIQTSILEEDVELRLIQPFFSNKGWKFLEKAVKMKRKREIWICPKCNLDIGSKNSILCDSCLLWYHTKCEIKLKSRDKNCNWFCSMCSTK</sequence>
<keyword evidence="6" id="KW-1185">Reference proteome</keyword>
<dbReference type="InterPro" id="IPR019786">
    <property type="entry name" value="Zinc_finger_PHD-type_CS"/>
</dbReference>
<evidence type="ECO:0000256" key="2">
    <source>
        <dbReference type="ARBA" id="ARBA00022771"/>
    </source>
</evidence>
<dbReference type="InterPro" id="IPR011011">
    <property type="entry name" value="Znf_FYVE_PHD"/>
</dbReference>
<keyword evidence="2" id="KW-0863">Zinc-finger</keyword>
<evidence type="ECO:0000259" key="4">
    <source>
        <dbReference type="Pfam" id="PF00628"/>
    </source>
</evidence>
<dbReference type="AlphaFoldDB" id="A0AAV0XVQ2"/>
<evidence type="ECO:0000256" key="3">
    <source>
        <dbReference type="ARBA" id="ARBA00022833"/>
    </source>
</evidence>
<dbReference type="InterPro" id="IPR013083">
    <property type="entry name" value="Znf_RING/FYVE/PHD"/>
</dbReference>
<dbReference type="InterPro" id="IPR019787">
    <property type="entry name" value="Znf_PHD-finger"/>
</dbReference>
<evidence type="ECO:0000256" key="1">
    <source>
        <dbReference type="ARBA" id="ARBA00022723"/>
    </source>
</evidence>
<dbReference type="EMBL" id="CARXXK010001012">
    <property type="protein sequence ID" value="CAI6371547.1"/>
    <property type="molecule type" value="Genomic_DNA"/>
</dbReference>
<protein>
    <recommendedName>
        <fullName evidence="4">PHD-type domain-containing protein</fullName>
    </recommendedName>
</protein>
<accession>A0AAV0XVQ2</accession>
<feature type="domain" description="PHD-type" evidence="4">
    <location>
        <begin position="121"/>
        <end position="155"/>
    </location>
</feature>
<comment type="caution">
    <text evidence="5">The sequence shown here is derived from an EMBL/GenBank/DDBJ whole genome shotgun (WGS) entry which is preliminary data.</text>
</comment>
<keyword evidence="3" id="KW-0862">Zinc</keyword>
<dbReference type="Proteomes" id="UP001160148">
    <property type="component" value="Unassembled WGS sequence"/>
</dbReference>
<reference evidence="5 6" key="1">
    <citation type="submission" date="2023-01" db="EMBL/GenBank/DDBJ databases">
        <authorList>
            <person name="Whitehead M."/>
        </authorList>
    </citation>
    <scope>NUCLEOTIDE SEQUENCE [LARGE SCALE GENOMIC DNA]</scope>
</reference>
<dbReference type="GO" id="GO:0008270">
    <property type="term" value="F:zinc ion binding"/>
    <property type="evidence" value="ECO:0007669"/>
    <property type="project" value="UniProtKB-KW"/>
</dbReference>
<name>A0AAV0XVQ2_9HEMI</name>
<proteinExistence type="predicted"/>
<gene>
    <name evidence="5" type="ORF">MEUPH1_LOCUS25541</name>
</gene>
<dbReference type="Gene3D" id="3.30.40.10">
    <property type="entry name" value="Zinc/RING finger domain, C3HC4 (zinc finger)"/>
    <property type="match status" value="1"/>
</dbReference>
<dbReference type="PROSITE" id="PS01359">
    <property type="entry name" value="ZF_PHD_1"/>
    <property type="match status" value="1"/>
</dbReference>
<organism evidence="5 6">
    <name type="scientific">Macrosiphum euphorbiae</name>
    <name type="common">potato aphid</name>
    <dbReference type="NCBI Taxonomy" id="13131"/>
    <lineage>
        <taxon>Eukaryota</taxon>
        <taxon>Metazoa</taxon>
        <taxon>Ecdysozoa</taxon>
        <taxon>Arthropoda</taxon>
        <taxon>Hexapoda</taxon>
        <taxon>Insecta</taxon>
        <taxon>Pterygota</taxon>
        <taxon>Neoptera</taxon>
        <taxon>Paraneoptera</taxon>
        <taxon>Hemiptera</taxon>
        <taxon>Sternorrhyncha</taxon>
        <taxon>Aphidomorpha</taxon>
        <taxon>Aphidoidea</taxon>
        <taxon>Aphididae</taxon>
        <taxon>Macrosiphini</taxon>
        <taxon>Macrosiphum</taxon>
    </lineage>
</organism>
<dbReference type="Pfam" id="PF00628">
    <property type="entry name" value="PHD"/>
    <property type="match status" value="1"/>
</dbReference>
<keyword evidence="1" id="KW-0479">Metal-binding</keyword>
<evidence type="ECO:0000313" key="5">
    <source>
        <dbReference type="EMBL" id="CAI6371547.1"/>
    </source>
</evidence>